<feature type="transmembrane region" description="Helical" evidence="8">
    <location>
        <begin position="427"/>
        <end position="448"/>
    </location>
</feature>
<evidence type="ECO:0000313" key="9">
    <source>
        <dbReference type="EMBL" id="OQD63502.1"/>
    </source>
</evidence>
<sequence>MSLATRVSQHDPESESMHLPHRRPFSRSPLIPQSFTWRAVIVGLLVGVLINLCNTYYGLQTGAGAQLPTVSALLGYLAIGALAKFNFAPLSKAENVLIVSTATATGCMPATAGFTEAIPALEYILGPNEGGPFRLGYLQMITWSLGLSFFGILFAALLRDRLIFPTLWPWLGATASANVINALHTREKNVLEDGVAGDAEPRNATAVLSATANDEDHEPIAESDKLPRNLGLIFTSAAWSALFTVFMFFVPITKDLPLFGRQAAKKWLWTFSLSPGFFGSGMIMGPEIVFHMLMGAIVGWGILSPYAKAKGWAPGDVGEWETGSRGWLIWISLACLMADTLVKMIWIYLEVIWEKYGHLLPWVRDESLGLLWRLGLAGRPHGYVPVRTNSDEYDPLQDDSEDMAEEPEYSTPVLALNRRHISSYSGYLLTAGFIVSILACVLATNSVFGNKMPWYYTLVSILLALPVAMTGIRGLAESDFNAGSGLAAQLVLAAITPRSNPNSVMINILSAAIANGGSNQSGDLAFDLKIGQLVGAPSEVQTYGQIIGSIFGACVSCFTYRLFTNQFPVPGDFIQVPNSFLQVNTARMVLSRGLPPGVGGYALGLGVFFTIATVVKMRFQNKWWHVYIPSGVSFAIGGIFMWAYLRRVPSKRLFIVVLASGMLLGESLGSLGELLLFSVNAPHLG</sequence>
<keyword evidence="10" id="KW-1185">Reference proteome</keyword>
<dbReference type="PANTHER" id="PTHR31645:SF0">
    <property type="entry name" value="OLIGOPEPTIDE TRANSPORTER YGL114W-RELATED"/>
    <property type="match status" value="1"/>
</dbReference>
<feature type="transmembrane region" description="Helical" evidence="8">
    <location>
        <begin position="230"/>
        <end position="252"/>
    </location>
</feature>
<dbReference type="NCBIfam" id="TIGR00728">
    <property type="entry name" value="OPT_sfam"/>
    <property type="match status" value="1"/>
</dbReference>
<protein>
    <recommendedName>
        <fullName evidence="11">OPT superfamily oligopeptide transporter</fullName>
    </recommendedName>
</protein>
<feature type="transmembrane region" description="Helical" evidence="8">
    <location>
        <begin position="95"/>
        <end position="115"/>
    </location>
</feature>
<evidence type="ECO:0000256" key="5">
    <source>
        <dbReference type="ARBA" id="ARBA00022989"/>
    </source>
</evidence>
<dbReference type="OrthoDB" id="627262at2759"/>
<name>A0A1V6NG10_PENPO</name>
<keyword evidence="3" id="KW-0813">Transport</keyword>
<accession>A0A1V6NG10</accession>
<evidence type="ECO:0008006" key="11">
    <source>
        <dbReference type="Google" id="ProtNLM"/>
    </source>
</evidence>
<dbReference type="GO" id="GO:0000329">
    <property type="term" value="C:fungal-type vacuole membrane"/>
    <property type="evidence" value="ECO:0007669"/>
    <property type="project" value="TreeGrafter"/>
</dbReference>
<dbReference type="InterPro" id="IPR045035">
    <property type="entry name" value="YSL-like"/>
</dbReference>
<evidence type="ECO:0000256" key="7">
    <source>
        <dbReference type="SAM" id="MobiDB-lite"/>
    </source>
</evidence>
<feature type="transmembrane region" description="Helical" evidence="8">
    <location>
        <begin position="623"/>
        <end position="645"/>
    </location>
</feature>
<dbReference type="AlphaFoldDB" id="A0A1V6NG10"/>
<evidence type="ECO:0000256" key="4">
    <source>
        <dbReference type="ARBA" id="ARBA00022692"/>
    </source>
</evidence>
<feature type="transmembrane region" description="Helical" evidence="8">
    <location>
        <begin position="327"/>
        <end position="349"/>
    </location>
</feature>
<reference evidence="10" key="1">
    <citation type="journal article" date="2017" name="Nat. Microbiol.">
        <title>Global analysis of biosynthetic gene clusters reveals vast potential of secondary metabolite production in Penicillium species.</title>
        <authorList>
            <person name="Nielsen J.C."/>
            <person name="Grijseels S."/>
            <person name="Prigent S."/>
            <person name="Ji B."/>
            <person name="Dainat J."/>
            <person name="Nielsen K.F."/>
            <person name="Frisvad J.C."/>
            <person name="Workman M."/>
            <person name="Nielsen J."/>
        </authorList>
    </citation>
    <scope>NUCLEOTIDE SEQUENCE [LARGE SCALE GENOMIC DNA]</scope>
    <source>
        <strain evidence="10">IBT 4502</strain>
    </source>
</reference>
<feature type="transmembrane region" description="Helical" evidence="8">
    <location>
        <begin position="35"/>
        <end position="57"/>
    </location>
</feature>
<comment type="subcellular location">
    <subcellularLocation>
        <location evidence="1">Membrane</location>
        <topology evidence="1">Multi-pass membrane protein</topology>
    </subcellularLocation>
</comment>
<dbReference type="Pfam" id="PF03169">
    <property type="entry name" value="OPT"/>
    <property type="match status" value="1"/>
</dbReference>
<evidence type="ECO:0000313" key="10">
    <source>
        <dbReference type="Proteomes" id="UP000191408"/>
    </source>
</evidence>
<evidence type="ECO:0000256" key="2">
    <source>
        <dbReference type="ARBA" id="ARBA00008807"/>
    </source>
</evidence>
<organism evidence="9 10">
    <name type="scientific">Penicillium polonicum</name>
    <dbReference type="NCBI Taxonomy" id="60169"/>
    <lineage>
        <taxon>Eukaryota</taxon>
        <taxon>Fungi</taxon>
        <taxon>Dikarya</taxon>
        <taxon>Ascomycota</taxon>
        <taxon>Pezizomycotina</taxon>
        <taxon>Eurotiomycetes</taxon>
        <taxon>Eurotiomycetidae</taxon>
        <taxon>Eurotiales</taxon>
        <taxon>Aspergillaceae</taxon>
        <taxon>Penicillium</taxon>
    </lineage>
</organism>
<feature type="transmembrane region" description="Helical" evidence="8">
    <location>
        <begin position="135"/>
        <end position="158"/>
    </location>
</feature>
<evidence type="ECO:0000256" key="6">
    <source>
        <dbReference type="ARBA" id="ARBA00023136"/>
    </source>
</evidence>
<feature type="transmembrane region" description="Helical" evidence="8">
    <location>
        <begin position="63"/>
        <end position="83"/>
    </location>
</feature>
<keyword evidence="4 8" id="KW-0812">Transmembrane</keyword>
<keyword evidence="6 8" id="KW-0472">Membrane</keyword>
<feature type="compositionally biased region" description="Basic and acidic residues" evidence="7">
    <location>
        <begin position="8"/>
        <end position="18"/>
    </location>
</feature>
<feature type="transmembrane region" description="Helical" evidence="8">
    <location>
        <begin position="288"/>
        <end position="307"/>
    </location>
</feature>
<proteinExistence type="inferred from homology"/>
<dbReference type="STRING" id="60169.A0A1V6NG10"/>
<feature type="transmembrane region" description="Helical" evidence="8">
    <location>
        <begin position="598"/>
        <end position="617"/>
    </location>
</feature>
<evidence type="ECO:0000256" key="3">
    <source>
        <dbReference type="ARBA" id="ARBA00022448"/>
    </source>
</evidence>
<dbReference type="Proteomes" id="UP000191408">
    <property type="component" value="Unassembled WGS sequence"/>
</dbReference>
<keyword evidence="5 8" id="KW-1133">Transmembrane helix</keyword>
<feature type="transmembrane region" description="Helical" evidence="8">
    <location>
        <begin position="652"/>
        <end position="677"/>
    </location>
</feature>
<dbReference type="EMBL" id="MDYM01000009">
    <property type="protein sequence ID" value="OQD63502.1"/>
    <property type="molecule type" value="Genomic_DNA"/>
</dbReference>
<gene>
    <name evidence="9" type="ORF">PENPOL_c009G08410</name>
</gene>
<comment type="caution">
    <text evidence="9">The sequence shown here is derived from an EMBL/GenBank/DDBJ whole genome shotgun (WGS) entry which is preliminary data.</text>
</comment>
<evidence type="ECO:0000256" key="1">
    <source>
        <dbReference type="ARBA" id="ARBA00004141"/>
    </source>
</evidence>
<comment type="similarity">
    <text evidence="2">Belongs to the oligopeptide OPT transporter family.</text>
</comment>
<feature type="transmembrane region" description="Helical" evidence="8">
    <location>
        <begin position="454"/>
        <end position="476"/>
    </location>
</feature>
<evidence type="ECO:0000256" key="8">
    <source>
        <dbReference type="SAM" id="Phobius"/>
    </source>
</evidence>
<dbReference type="InterPro" id="IPR004813">
    <property type="entry name" value="OPT"/>
</dbReference>
<dbReference type="GO" id="GO:0035673">
    <property type="term" value="F:oligopeptide transmembrane transporter activity"/>
    <property type="evidence" value="ECO:0007669"/>
    <property type="project" value="InterPro"/>
</dbReference>
<feature type="region of interest" description="Disordered" evidence="7">
    <location>
        <begin position="1"/>
        <end position="23"/>
    </location>
</feature>
<dbReference type="PANTHER" id="PTHR31645">
    <property type="entry name" value="OLIGOPEPTIDE TRANSPORTER YGL114W-RELATED"/>
    <property type="match status" value="1"/>
</dbReference>